<dbReference type="Gene3D" id="1.10.3860.10">
    <property type="entry name" value="Sodium:dicarboxylate symporter"/>
    <property type="match status" value="1"/>
</dbReference>
<gene>
    <name evidence="8" type="ORF">BINDI_0057</name>
</gene>
<feature type="transmembrane region" description="Helical" evidence="7">
    <location>
        <begin position="319"/>
        <end position="340"/>
    </location>
</feature>
<evidence type="ECO:0000256" key="4">
    <source>
        <dbReference type="ARBA" id="ARBA00022692"/>
    </source>
</evidence>
<dbReference type="AlphaFoldDB" id="A0A087VSM5"/>
<dbReference type="PANTHER" id="PTHR42865:SF7">
    <property type="entry name" value="PROTON_GLUTAMATE-ASPARTATE SYMPORTER"/>
    <property type="match status" value="1"/>
</dbReference>
<evidence type="ECO:0000313" key="9">
    <source>
        <dbReference type="Proteomes" id="UP000028569"/>
    </source>
</evidence>
<dbReference type="InterPro" id="IPR036458">
    <property type="entry name" value="Na:dicarbo_symporter_sf"/>
</dbReference>
<feature type="transmembrane region" description="Helical" evidence="7">
    <location>
        <begin position="278"/>
        <end position="299"/>
    </location>
</feature>
<dbReference type="EMBL" id="CP006018">
    <property type="protein sequence ID" value="AIC91343.1"/>
    <property type="molecule type" value="Genomic_DNA"/>
</dbReference>
<dbReference type="PANTHER" id="PTHR42865">
    <property type="entry name" value="PROTON/GLUTAMATE-ASPARTATE SYMPORTER"/>
    <property type="match status" value="1"/>
</dbReference>
<keyword evidence="2" id="KW-0813">Transport</keyword>
<feature type="transmembrane region" description="Helical" evidence="7">
    <location>
        <begin position="36"/>
        <end position="56"/>
    </location>
</feature>
<dbReference type="RefSeq" id="WP_033491462.1">
    <property type="nucleotide sequence ID" value="NZ_CP006018.1"/>
</dbReference>
<evidence type="ECO:0000256" key="3">
    <source>
        <dbReference type="ARBA" id="ARBA00022475"/>
    </source>
</evidence>
<accession>A0A087VSM5</accession>
<evidence type="ECO:0000256" key="1">
    <source>
        <dbReference type="ARBA" id="ARBA00004651"/>
    </source>
</evidence>
<dbReference type="OrthoDB" id="9766690at2"/>
<feature type="transmembrane region" description="Helical" evidence="7">
    <location>
        <begin position="6"/>
        <end position="24"/>
    </location>
</feature>
<dbReference type="Proteomes" id="UP000028569">
    <property type="component" value="Chromosome"/>
</dbReference>
<dbReference type="GO" id="GO:0005886">
    <property type="term" value="C:plasma membrane"/>
    <property type="evidence" value="ECO:0007669"/>
    <property type="project" value="UniProtKB-SubCell"/>
</dbReference>
<evidence type="ECO:0000256" key="7">
    <source>
        <dbReference type="SAM" id="Phobius"/>
    </source>
</evidence>
<feature type="transmembrane region" description="Helical" evidence="7">
    <location>
        <begin position="352"/>
        <end position="369"/>
    </location>
</feature>
<proteinExistence type="predicted"/>
<feature type="transmembrane region" description="Helical" evidence="7">
    <location>
        <begin position="101"/>
        <end position="122"/>
    </location>
</feature>
<comment type="subcellular location">
    <subcellularLocation>
        <location evidence="1">Cell membrane</location>
        <topology evidence="1">Multi-pass membrane protein</topology>
    </subcellularLocation>
</comment>
<evidence type="ECO:0000256" key="2">
    <source>
        <dbReference type="ARBA" id="ARBA00022448"/>
    </source>
</evidence>
<sequence>MSETSWDWAALIVVVVLFAGLALLSKKTKVNFSWRVIIATVLGIIVGVGFSGHTAYVGAFGAIWSKVISAIVVPLLLFSIVASIGRIGGAGRLKNISLKTIVLLLVNTFTAAVIALVLGLLFQVGKGFDQALPKGVKPREVPGVVDTLVGLFPSNLAANWANNQVIPIVIFAILLAVSMNKAASTPRGEKSVAPFKAFVEAGNVVLSKATQIIVGFTPYAVLSLIAAAIGNSSLKSLLPLLGVLLVAYLGLAIQLFLAQPLILALVGRVNPLPFFRALWPAGVVAFTSESSIGTIPVTVRQLRSAGVPEETASFVASLGANLGMPGCAGLWPVLLAVFAINAQGGSYSFVRFALLIVFALVVSVGTVGVPGTATITATSLFTAAGLPVPFIAIMQPISQLVDMGRTLVNVAGAANTAVIVARTENELDMDLYSGRKVFDDQDIEEDPEGL</sequence>
<evidence type="ECO:0000313" key="8">
    <source>
        <dbReference type="EMBL" id="AIC91343.1"/>
    </source>
</evidence>
<keyword evidence="6 7" id="KW-0472">Membrane</keyword>
<feature type="transmembrane region" description="Helical" evidence="7">
    <location>
        <begin position="165"/>
        <end position="183"/>
    </location>
</feature>
<feature type="transmembrane region" description="Helical" evidence="7">
    <location>
        <begin position="68"/>
        <end position="89"/>
    </location>
</feature>
<dbReference type="SUPFAM" id="SSF118215">
    <property type="entry name" value="Proton glutamate symport protein"/>
    <property type="match status" value="1"/>
</dbReference>
<dbReference type="GO" id="GO:0015293">
    <property type="term" value="F:symporter activity"/>
    <property type="evidence" value="ECO:0007669"/>
    <property type="project" value="UniProtKB-KW"/>
</dbReference>
<feature type="transmembrane region" description="Helical" evidence="7">
    <location>
        <begin position="204"/>
        <end position="229"/>
    </location>
</feature>
<name>A0A087VSM5_9BIFI</name>
<keyword evidence="3" id="KW-1003">Cell membrane</keyword>
<feature type="transmembrane region" description="Helical" evidence="7">
    <location>
        <begin position="241"/>
        <end position="266"/>
    </location>
</feature>
<organism evidence="8 9">
    <name type="scientific">Bifidobacterium [indicum] DSM 20214 = LMG 11587</name>
    <dbReference type="NCBI Taxonomy" id="1341694"/>
    <lineage>
        <taxon>Bacteria</taxon>
        <taxon>Bacillati</taxon>
        <taxon>Actinomycetota</taxon>
        <taxon>Actinomycetes</taxon>
        <taxon>Bifidobacteriales</taxon>
        <taxon>Bifidobacteriaceae</taxon>
        <taxon>Bifidobacterium</taxon>
    </lineage>
</organism>
<feature type="transmembrane region" description="Helical" evidence="7">
    <location>
        <begin position="375"/>
        <end position="394"/>
    </location>
</feature>
<dbReference type="InterPro" id="IPR001991">
    <property type="entry name" value="Na-dicarboxylate_symporter"/>
</dbReference>
<keyword evidence="4 7" id="KW-0812">Transmembrane</keyword>
<keyword evidence="9" id="KW-1185">Reference proteome</keyword>
<dbReference type="KEGG" id="bii:BINDI_0057"/>
<dbReference type="HOGENOM" id="CLU_019375_0_3_11"/>
<evidence type="ECO:0000256" key="6">
    <source>
        <dbReference type="ARBA" id="ARBA00023136"/>
    </source>
</evidence>
<evidence type="ECO:0000256" key="5">
    <source>
        <dbReference type="ARBA" id="ARBA00022989"/>
    </source>
</evidence>
<protein>
    <submittedName>
        <fullName evidence="8">Sodium/dicarboxylate symporter family protein</fullName>
    </submittedName>
</protein>
<dbReference type="PRINTS" id="PR00173">
    <property type="entry name" value="EDTRNSPORT"/>
</dbReference>
<dbReference type="Pfam" id="PF00375">
    <property type="entry name" value="SDF"/>
    <property type="match status" value="1"/>
</dbReference>
<reference evidence="8 9" key="1">
    <citation type="journal article" date="2014" name="Appl. Environ. Microbiol.">
        <title>Genomic encyclopedia of type strains of the genus Bifidobacterium.</title>
        <authorList>
            <person name="Milani C."/>
            <person name="Lugli G.A."/>
            <person name="Duranti S."/>
            <person name="Turroni F."/>
            <person name="Bottacini F."/>
            <person name="Mangifesta M."/>
            <person name="Sanchez B."/>
            <person name="Viappiani A."/>
            <person name="Mancabelli L."/>
            <person name="Taminiau B."/>
            <person name="Delcenserie V."/>
            <person name="Barrangou R."/>
            <person name="Margolles A."/>
            <person name="van Sinderen D."/>
            <person name="Ventura M."/>
        </authorList>
    </citation>
    <scope>NUCLEOTIDE SEQUENCE [LARGE SCALE GENOMIC DNA]</scope>
    <source>
        <strain evidence="8 9">LMG 11587</strain>
    </source>
</reference>
<keyword evidence="5 7" id="KW-1133">Transmembrane helix</keyword>